<proteinExistence type="predicted"/>
<dbReference type="AlphaFoldDB" id="A0A813H6N5"/>
<dbReference type="OrthoDB" id="1902587at2759"/>
<dbReference type="EMBL" id="CAJNNV010030720">
    <property type="protein sequence ID" value="CAE8633316.1"/>
    <property type="molecule type" value="Genomic_DNA"/>
</dbReference>
<feature type="non-terminal residue" evidence="1">
    <location>
        <position position="1"/>
    </location>
</feature>
<reference evidence="1" key="1">
    <citation type="submission" date="2021-02" db="EMBL/GenBank/DDBJ databases">
        <authorList>
            <person name="Dougan E. K."/>
            <person name="Rhodes N."/>
            <person name="Thang M."/>
            <person name="Chan C."/>
        </authorList>
    </citation>
    <scope>NUCLEOTIDE SEQUENCE</scope>
</reference>
<gene>
    <name evidence="1" type="ORF">PGLA1383_LOCUS49225</name>
</gene>
<evidence type="ECO:0000313" key="2">
    <source>
        <dbReference type="Proteomes" id="UP000654075"/>
    </source>
</evidence>
<sequence>FMQRVSGDALGFSLQEFVLRAWLACDVGTTLTDAATRLLPPSSVDSSLSSESFCSLVCGVEVNQLSGSLATSSRLAPGKKAEASKVSKLPTSPALSAGEAAAAYQALRAKYRSVNVAAVRAELGCNRSVSDVLALDRSSAAPGETVFVRYRLSQEAQAQLGQNPFVAAVPATMVWMAGGGGCWMSNRQA</sequence>
<dbReference type="Proteomes" id="UP000654075">
    <property type="component" value="Unassembled WGS sequence"/>
</dbReference>
<protein>
    <submittedName>
        <fullName evidence="1">Uncharacterized protein</fullName>
    </submittedName>
</protein>
<name>A0A813H6N5_POLGL</name>
<evidence type="ECO:0000313" key="1">
    <source>
        <dbReference type="EMBL" id="CAE8633316.1"/>
    </source>
</evidence>
<comment type="caution">
    <text evidence="1">The sequence shown here is derived from an EMBL/GenBank/DDBJ whole genome shotgun (WGS) entry which is preliminary data.</text>
</comment>
<accession>A0A813H6N5</accession>
<organism evidence="1 2">
    <name type="scientific">Polarella glacialis</name>
    <name type="common">Dinoflagellate</name>
    <dbReference type="NCBI Taxonomy" id="89957"/>
    <lineage>
        <taxon>Eukaryota</taxon>
        <taxon>Sar</taxon>
        <taxon>Alveolata</taxon>
        <taxon>Dinophyceae</taxon>
        <taxon>Suessiales</taxon>
        <taxon>Suessiaceae</taxon>
        <taxon>Polarella</taxon>
    </lineage>
</organism>
<keyword evidence="2" id="KW-1185">Reference proteome</keyword>